<keyword evidence="3" id="KW-1185">Reference proteome</keyword>
<feature type="domain" description="PKD/REJ-like" evidence="2">
    <location>
        <begin position="7"/>
        <end position="344"/>
    </location>
</feature>
<name>A0ABM1TFA1_LIMPO</name>
<accession>A0ABM1TFA1</accession>
<feature type="transmembrane region" description="Helical" evidence="1">
    <location>
        <begin position="666"/>
        <end position="688"/>
    </location>
</feature>
<dbReference type="RefSeq" id="XP_022254557.1">
    <property type="nucleotide sequence ID" value="XM_022398849.1"/>
</dbReference>
<reference evidence="4" key="1">
    <citation type="submission" date="2025-08" db="UniProtKB">
        <authorList>
            <consortium name="RefSeq"/>
        </authorList>
    </citation>
    <scope>IDENTIFICATION</scope>
    <source>
        <tissue evidence="4">Muscle</tissue>
    </source>
</reference>
<proteinExistence type="predicted"/>
<evidence type="ECO:0000259" key="2">
    <source>
        <dbReference type="Pfam" id="PF02010"/>
    </source>
</evidence>
<sequence length="709" mass="78706">MLVTTAYQLKASIQGSSSRVVGTQSGLLQFDGSGSSHGLLSLVYQWSCHTDDRQPCFNHKDMSNSSLLIPRNIQNQPMLEIDSQLLKSGEKLNIGLQVFTASNNSQRSEVSTVAVSAVDGNIPQVVIHSVTVHGRPVLSTFSRFNVHAGVAVKVEATVTSYKIPIYNVSWNVIAYPLAYSYSVGLKGKGHGKTELCIPEGTLVGHGLYEVTVTVCNEHGGCGVNNLTLYALPSVSLCQVKVNSYTAFDWATGWVYGCSVPLDKAPLTYQLYIKSNEIWVPVTQPQQSSIFTFFGPPSYEGDISIFGAEVCDQFHYCQWFSSNPVKVNYPANITHQVMLMMMQSEKAYASGNPLEALYEFSLATFATEENITSEQAKTLVNYSFSSLSDTLSTGSVLIVYNNILPLLSTNNTAMRLDALMVIEHITKKMMVKKTTHLIPTIKFMFARMTDVFQDFPGHIQLLQQFTKSLSALLKVAAATLTRDQILELRSECGDCPRSVLQYKVLNSVPLAIRGQLPNGEPVKVMVKFYKHVRNRFRHWSCGQWTCDGVVVTMTLYITYSPYLQDNHATRLAPVVTVEMRTPGTGNVVPISYDQIDTVLISLTKIQNESTEGRLAVECQMWDNSEEQWTPERVISLGYSEGFYSCWSSKLSVFTILEVSNRMTVSTIIGIAVASLMAVLIIGILVILFVRKKQVKVAEMTHEPLHRVCQK</sequence>
<dbReference type="CDD" id="cd12087">
    <property type="entry name" value="TM_EGFR-like"/>
    <property type="match status" value="1"/>
</dbReference>
<dbReference type="InterPro" id="IPR002859">
    <property type="entry name" value="PKD/REJ-like"/>
</dbReference>
<keyword evidence="1" id="KW-0812">Transmembrane</keyword>
<dbReference type="GeneID" id="111088506"/>
<evidence type="ECO:0000313" key="3">
    <source>
        <dbReference type="Proteomes" id="UP000694941"/>
    </source>
</evidence>
<keyword evidence="1" id="KW-0472">Membrane</keyword>
<organism evidence="3 4">
    <name type="scientific">Limulus polyphemus</name>
    <name type="common">Atlantic horseshoe crab</name>
    <dbReference type="NCBI Taxonomy" id="6850"/>
    <lineage>
        <taxon>Eukaryota</taxon>
        <taxon>Metazoa</taxon>
        <taxon>Ecdysozoa</taxon>
        <taxon>Arthropoda</taxon>
        <taxon>Chelicerata</taxon>
        <taxon>Merostomata</taxon>
        <taxon>Xiphosura</taxon>
        <taxon>Limulidae</taxon>
        <taxon>Limulus</taxon>
    </lineage>
</organism>
<keyword evidence="1" id="KW-1133">Transmembrane helix</keyword>
<gene>
    <name evidence="4" type="primary">LOC111088506</name>
</gene>
<evidence type="ECO:0000313" key="4">
    <source>
        <dbReference type="RefSeq" id="XP_022254557.1"/>
    </source>
</evidence>
<protein>
    <submittedName>
        <fullName evidence="4">Uncharacterized protein LOC111088506</fullName>
    </submittedName>
</protein>
<evidence type="ECO:0000256" key="1">
    <source>
        <dbReference type="SAM" id="Phobius"/>
    </source>
</evidence>
<dbReference type="Pfam" id="PF02010">
    <property type="entry name" value="REJ"/>
    <property type="match status" value="1"/>
</dbReference>
<dbReference type="Proteomes" id="UP000694941">
    <property type="component" value="Unplaced"/>
</dbReference>